<keyword evidence="3" id="KW-1185">Reference proteome</keyword>
<dbReference type="OrthoDB" id="7453273at2759"/>
<dbReference type="Proteomes" id="UP000789524">
    <property type="component" value="Unassembled WGS sequence"/>
</dbReference>
<feature type="compositionally biased region" description="Basic and acidic residues" evidence="1">
    <location>
        <begin position="271"/>
        <end position="284"/>
    </location>
</feature>
<feature type="compositionally biased region" description="Basic and acidic residues" evidence="1">
    <location>
        <begin position="242"/>
        <end position="257"/>
    </location>
</feature>
<name>A0A8J2R619_9NEOP</name>
<organism evidence="2 3">
    <name type="scientific">Danaus chrysippus</name>
    <name type="common">African queen</name>
    <dbReference type="NCBI Taxonomy" id="151541"/>
    <lineage>
        <taxon>Eukaryota</taxon>
        <taxon>Metazoa</taxon>
        <taxon>Ecdysozoa</taxon>
        <taxon>Arthropoda</taxon>
        <taxon>Hexapoda</taxon>
        <taxon>Insecta</taxon>
        <taxon>Pterygota</taxon>
        <taxon>Neoptera</taxon>
        <taxon>Endopterygota</taxon>
        <taxon>Lepidoptera</taxon>
        <taxon>Glossata</taxon>
        <taxon>Ditrysia</taxon>
        <taxon>Papilionoidea</taxon>
        <taxon>Nymphalidae</taxon>
        <taxon>Danainae</taxon>
        <taxon>Danaini</taxon>
        <taxon>Danaina</taxon>
        <taxon>Danaus</taxon>
        <taxon>Anosia</taxon>
    </lineage>
</organism>
<accession>A0A8J2R619</accession>
<gene>
    <name evidence="2" type="ORF">DCHRY22_LOCUS13664</name>
</gene>
<feature type="region of interest" description="Disordered" evidence="1">
    <location>
        <begin position="242"/>
        <end position="284"/>
    </location>
</feature>
<dbReference type="AlphaFoldDB" id="A0A8J2R619"/>
<comment type="caution">
    <text evidence="2">The sequence shown here is derived from an EMBL/GenBank/DDBJ whole genome shotgun (WGS) entry which is preliminary data.</text>
</comment>
<dbReference type="EMBL" id="CAKASE010000080">
    <property type="protein sequence ID" value="CAG9580883.1"/>
    <property type="molecule type" value="Genomic_DNA"/>
</dbReference>
<reference evidence="2" key="1">
    <citation type="submission" date="2021-09" db="EMBL/GenBank/DDBJ databases">
        <authorList>
            <person name="Martin H S."/>
        </authorList>
    </citation>
    <scope>NUCLEOTIDE SEQUENCE</scope>
</reference>
<protein>
    <submittedName>
        <fullName evidence="2">(African queen) hypothetical protein</fullName>
    </submittedName>
</protein>
<evidence type="ECO:0000256" key="1">
    <source>
        <dbReference type="SAM" id="MobiDB-lite"/>
    </source>
</evidence>
<evidence type="ECO:0000313" key="3">
    <source>
        <dbReference type="Proteomes" id="UP000789524"/>
    </source>
</evidence>
<sequence length="284" mass="32340">MVLTDFLTETRRKWLQAFKLFKRSKNRSSTRNRVSPLVRSPSYNGTVDARPEIDIQRFCPCRTSLPPLHLHQAYENTYSSYNSYGSGHDSLQSYGNESMNDSAYDSTRSSPAHPPVCYATVTYFNVNDSEDSSSIHTEYTLLDLEQDLDHDLEQHLELGGNEQRQNIINESIELVSTMYIYYIVETATPALSSVKESLEGSFVCSHRVILLFELGPTHGAHTSGKKIRCFAPRGQRKEVERETEIVEPGEGERDGGRGKHWGGLVPCTREQLQRDPLNERSLYR</sequence>
<proteinExistence type="predicted"/>
<evidence type="ECO:0000313" key="2">
    <source>
        <dbReference type="EMBL" id="CAG9580883.1"/>
    </source>
</evidence>